<protein>
    <submittedName>
        <fullName evidence="2">Uncharacterized protein</fullName>
    </submittedName>
</protein>
<dbReference type="Proteomes" id="UP000000768">
    <property type="component" value="Chromosome 1"/>
</dbReference>
<accession>A0A1B6QIZ4</accession>
<evidence type="ECO:0000313" key="3">
    <source>
        <dbReference type="Proteomes" id="UP000000768"/>
    </source>
</evidence>
<reference evidence="3" key="2">
    <citation type="journal article" date="2018" name="Plant J.">
        <title>The Sorghum bicolor reference genome: improved assembly, gene annotations, a transcriptome atlas, and signatures of genome organization.</title>
        <authorList>
            <person name="McCormick R.F."/>
            <person name="Truong S.K."/>
            <person name="Sreedasyam A."/>
            <person name="Jenkins J."/>
            <person name="Shu S."/>
            <person name="Sims D."/>
            <person name="Kennedy M."/>
            <person name="Amirebrahimi M."/>
            <person name="Weers B.D."/>
            <person name="McKinley B."/>
            <person name="Mattison A."/>
            <person name="Morishige D.T."/>
            <person name="Grimwood J."/>
            <person name="Schmutz J."/>
            <person name="Mullet J.E."/>
        </authorList>
    </citation>
    <scope>NUCLEOTIDE SEQUENCE [LARGE SCALE GENOMIC DNA]</scope>
    <source>
        <strain evidence="3">cv. BTx623</strain>
    </source>
</reference>
<feature type="compositionally biased region" description="Low complexity" evidence="1">
    <location>
        <begin position="69"/>
        <end position="95"/>
    </location>
</feature>
<evidence type="ECO:0000256" key="1">
    <source>
        <dbReference type="SAM" id="MobiDB-lite"/>
    </source>
</evidence>
<keyword evidence="3" id="KW-1185">Reference proteome</keyword>
<dbReference type="EMBL" id="CM000760">
    <property type="protein sequence ID" value="KXG37891.1"/>
    <property type="molecule type" value="Genomic_DNA"/>
</dbReference>
<evidence type="ECO:0000313" key="2">
    <source>
        <dbReference type="EMBL" id="KXG37891.1"/>
    </source>
</evidence>
<gene>
    <name evidence="2" type="ORF">SORBI_3001G146600</name>
</gene>
<proteinExistence type="predicted"/>
<reference evidence="2 3" key="1">
    <citation type="journal article" date="2009" name="Nature">
        <title>The Sorghum bicolor genome and the diversification of grasses.</title>
        <authorList>
            <person name="Paterson A.H."/>
            <person name="Bowers J.E."/>
            <person name="Bruggmann R."/>
            <person name="Dubchak I."/>
            <person name="Grimwood J."/>
            <person name="Gundlach H."/>
            <person name="Haberer G."/>
            <person name="Hellsten U."/>
            <person name="Mitros T."/>
            <person name="Poliakov A."/>
            <person name="Schmutz J."/>
            <person name="Spannagl M."/>
            <person name="Tang H."/>
            <person name="Wang X."/>
            <person name="Wicker T."/>
            <person name="Bharti A.K."/>
            <person name="Chapman J."/>
            <person name="Feltus F.A."/>
            <person name="Gowik U."/>
            <person name="Grigoriev I.V."/>
            <person name="Lyons E."/>
            <person name="Maher C.A."/>
            <person name="Martis M."/>
            <person name="Narechania A."/>
            <person name="Otillar R.P."/>
            <person name="Penning B.W."/>
            <person name="Salamov A.A."/>
            <person name="Wang Y."/>
            <person name="Zhang L."/>
            <person name="Carpita N.C."/>
            <person name="Freeling M."/>
            <person name="Gingle A.R."/>
            <person name="Hash C.T."/>
            <person name="Keller B."/>
            <person name="Klein P."/>
            <person name="Kresovich S."/>
            <person name="McCann M.C."/>
            <person name="Ming R."/>
            <person name="Peterson D.G."/>
            <person name="Mehboob-ur-Rahman"/>
            <person name="Ware D."/>
            <person name="Westhoff P."/>
            <person name="Mayer K.F."/>
            <person name="Messing J."/>
            <person name="Rokhsar D.S."/>
        </authorList>
    </citation>
    <scope>NUCLEOTIDE SEQUENCE [LARGE SCALE GENOMIC DNA]</scope>
    <source>
        <strain evidence="3">cv. BTx623</strain>
    </source>
</reference>
<organism evidence="2 3">
    <name type="scientific">Sorghum bicolor</name>
    <name type="common">Sorghum</name>
    <name type="synonym">Sorghum vulgare</name>
    <dbReference type="NCBI Taxonomy" id="4558"/>
    <lineage>
        <taxon>Eukaryota</taxon>
        <taxon>Viridiplantae</taxon>
        <taxon>Streptophyta</taxon>
        <taxon>Embryophyta</taxon>
        <taxon>Tracheophyta</taxon>
        <taxon>Spermatophyta</taxon>
        <taxon>Magnoliopsida</taxon>
        <taxon>Liliopsida</taxon>
        <taxon>Poales</taxon>
        <taxon>Poaceae</taxon>
        <taxon>PACMAD clade</taxon>
        <taxon>Panicoideae</taxon>
        <taxon>Andropogonodae</taxon>
        <taxon>Andropogoneae</taxon>
        <taxon>Sorghinae</taxon>
        <taxon>Sorghum</taxon>
    </lineage>
</organism>
<feature type="compositionally biased region" description="Low complexity" evidence="1">
    <location>
        <begin position="30"/>
        <end position="48"/>
    </location>
</feature>
<dbReference type="Gramene" id="KXG37891">
    <property type="protein sequence ID" value="KXG37891"/>
    <property type="gene ID" value="SORBI_3001G146600"/>
</dbReference>
<dbReference type="InParanoid" id="A0A1B6QIZ4"/>
<sequence length="137" mass="14635">MSDTLHSAVPPPSARHSSGFHGHRRRRRAAAGAGTRSGPGLPARVAPRVRPPRDDAAPGVRAGRGPLQSSASTSSPSSSSCRAAAASVRSVSTRSSARESVRLRRRRVLAAGSFRFTCTRSSQNFLRMIWRSSKVVF</sequence>
<feature type="region of interest" description="Disordered" evidence="1">
    <location>
        <begin position="1"/>
        <end position="101"/>
    </location>
</feature>
<dbReference type="AlphaFoldDB" id="A0A1B6QIZ4"/>
<name>A0A1B6QIZ4_SORBI</name>